<dbReference type="AlphaFoldDB" id="A0A1I2AJP7"/>
<evidence type="ECO:0000313" key="2">
    <source>
        <dbReference type="Proteomes" id="UP000199513"/>
    </source>
</evidence>
<protein>
    <recommendedName>
        <fullName evidence="3">Tetratricopeptide repeat-containing protein</fullName>
    </recommendedName>
</protein>
<dbReference type="InterPro" id="IPR011990">
    <property type="entry name" value="TPR-like_helical_dom_sf"/>
</dbReference>
<sequence length="483" mass="55738">MVTYLALIWILWVGTPSYTYAQFSPHQSLAYQEILNLKLKTAEVMLAKENKKDAIDAYLKNYILVLQLLTSQHDSLFQAKKEQEEITLNQIKKWNRKSAYHRFLQAEVKIQWAIVKLMWGENLAAAWSIKRAYHLLEENEQLYPDFLPTKKSLGLLRVVLGSVPEKYQWFLQLFGLEGNIKQGLADMQSLAEANTIFSLETQLLLMLVQTYVLNEPAQAIQVGIAVSNTSKNSLLTRFVHALVSMKAGKLQGGDKLLMLPASDSGFIYSPFFDYLNGEICLLSGSYEQANHFYKLFLAHYQGKNYVKNAYYRLFLSDWLSDKPQASRYLDSCLSKGQTQIELDKNAENFAKQRNLPHKALMKARLLTDGGFYEKAWQAVQQISEKELSNQKDKIELLYRKARILDKQGKYEDACHFYQKTIALSGNLPYYFAPNAALQLAYLYRDVFKDKNLAVSYFKKVLTYPQHEYKNSLDHKAKTALKRL</sequence>
<dbReference type="EMBL" id="FONY01000001">
    <property type="protein sequence ID" value="SFE43947.1"/>
    <property type="molecule type" value="Genomic_DNA"/>
</dbReference>
<gene>
    <name evidence="1" type="ORF">SAMN04488541_1001193</name>
</gene>
<accession>A0A1I2AJP7</accession>
<dbReference type="Gene3D" id="1.25.40.10">
    <property type="entry name" value="Tetratricopeptide repeat domain"/>
    <property type="match status" value="1"/>
</dbReference>
<name>A0A1I2AJP7_9BACT</name>
<dbReference type="InterPro" id="IPR019734">
    <property type="entry name" value="TPR_rpt"/>
</dbReference>
<reference evidence="1 2" key="1">
    <citation type="submission" date="2016-10" db="EMBL/GenBank/DDBJ databases">
        <authorList>
            <person name="de Groot N.N."/>
        </authorList>
    </citation>
    <scope>NUCLEOTIDE SEQUENCE [LARGE SCALE GENOMIC DNA]</scope>
    <source>
        <strain>GEY</strain>
        <strain evidence="2">DSM 9560</strain>
    </source>
</reference>
<dbReference type="SMART" id="SM00028">
    <property type="entry name" value="TPR"/>
    <property type="match status" value="1"/>
</dbReference>
<evidence type="ECO:0000313" key="1">
    <source>
        <dbReference type="EMBL" id="SFE43947.1"/>
    </source>
</evidence>
<dbReference type="Proteomes" id="UP000199513">
    <property type="component" value="Unassembled WGS sequence"/>
</dbReference>
<dbReference type="SUPFAM" id="SSF48452">
    <property type="entry name" value="TPR-like"/>
    <property type="match status" value="1"/>
</dbReference>
<keyword evidence="2" id="KW-1185">Reference proteome</keyword>
<dbReference type="STRING" id="1003.SAMN04488541_1001193"/>
<proteinExistence type="predicted"/>
<evidence type="ECO:0008006" key="3">
    <source>
        <dbReference type="Google" id="ProtNLM"/>
    </source>
</evidence>
<organism evidence="1 2">
    <name type="scientific">Thermoflexibacter ruber</name>
    <dbReference type="NCBI Taxonomy" id="1003"/>
    <lineage>
        <taxon>Bacteria</taxon>
        <taxon>Pseudomonadati</taxon>
        <taxon>Bacteroidota</taxon>
        <taxon>Cytophagia</taxon>
        <taxon>Cytophagales</taxon>
        <taxon>Thermoflexibacteraceae</taxon>
        <taxon>Thermoflexibacter</taxon>
    </lineage>
</organism>